<feature type="region of interest" description="Disordered" evidence="2">
    <location>
        <begin position="1017"/>
        <end position="1038"/>
    </location>
</feature>
<evidence type="ECO:0008006" key="5">
    <source>
        <dbReference type="Google" id="ProtNLM"/>
    </source>
</evidence>
<keyword evidence="4" id="KW-1185">Reference proteome</keyword>
<feature type="region of interest" description="Disordered" evidence="2">
    <location>
        <begin position="483"/>
        <end position="557"/>
    </location>
</feature>
<feature type="coiled-coil region" evidence="1">
    <location>
        <begin position="1185"/>
        <end position="1261"/>
    </location>
</feature>
<feature type="compositionally biased region" description="Basic and acidic residues" evidence="2">
    <location>
        <begin position="1027"/>
        <end position="1038"/>
    </location>
</feature>
<feature type="compositionally biased region" description="Basic and acidic residues" evidence="2">
    <location>
        <begin position="1328"/>
        <end position="1351"/>
    </location>
</feature>
<evidence type="ECO:0000256" key="2">
    <source>
        <dbReference type="SAM" id="MobiDB-lite"/>
    </source>
</evidence>
<keyword evidence="1" id="KW-0175">Coiled coil</keyword>
<name>A0AAV6HEV0_9TELE</name>
<protein>
    <recommendedName>
        <fullName evidence="5">Sperm-associated antigen 5</fullName>
    </recommendedName>
</protein>
<feature type="region of interest" description="Disordered" evidence="2">
    <location>
        <begin position="1328"/>
        <end position="1380"/>
    </location>
</feature>
<dbReference type="EMBL" id="JADWDJ010000001">
    <property type="protein sequence ID" value="KAG5285874.1"/>
    <property type="molecule type" value="Genomic_DNA"/>
</dbReference>
<feature type="coiled-coil region" evidence="1">
    <location>
        <begin position="1397"/>
        <end position="1564"/>
    </location>
</feature>
<organism evidence="3 4">
    <name type="scientific">Alosa alosa</name>
    <name type="common">allis shad</name>
    <dbReference type="NCBI Taxonomy" id="278164"/>
    <lineage>
        <taxon>Eukaryota</taxon>
        <taxon>Metazoa</taxon>
        <taxon>Chordata</taxon>
        <taxon>Craniata</taxon>
        <taxon>Vertebrata</taxon>
        <taxon>Euteleostomi</taxon>
        <taxon>Actinopterygii</taxon>
        <taxon>Neopterygii</taxon>
        <taxon>Teleostei</taxon>
        <taxon>Clupei</taxon>
        <taxon>Clupeiformes</taxon>
        <taxon>Clupeoidei</taxon>
        <taxon>Clupeidae</taxon>
        <taxon>Alosa</taxon>
    </lineage>
</organism>
<sequence>MHLVIQDRRLNRNTVVYNNFIIKALLGQRRRMSATQGSPIKGVSAPVRTPLRDVQNELAPRQQTHKFKSVMSESTTPGKKGHITSCHTAPRYIEDHVDEMQKTRCESTYETSNTDSSSGSPDDPGDITYKSFVCLGGEIQLSDTLNAADVTQGIPLDSNSHSTCVDGELAEGSFQSFHDGEPHFDHPYYQAERGMISSSDVSAVTPNVTDMSAFPDNLSASHLPVTHQSTTDIGDITFKSYDCSGVQIEVLGTPDKTSELSAFFKNLSVQDCQALSQSTVSFDGSEEVLLRSIQHADHPYCNAEKNTIREPAEMSHDVDQALEEDLVFQMHSQSHVESLLQVEEANTDAGSSNGQIEDITFKSFICMGGEVEVEVLEDASILSEKSAVIMEEKILENSQLSVNVTIHEEETSAAVLPGEGHVDHPYSEIQRPFASDVTVTNTSSEILVGSERRVDEDCSGAQFNCTNDQMTSVHGEDSAVLSYDRDSSSCTDDVCTKGSAPVPEDNVMTASSAGSQHVPPERSSDGLDSALGSSENPLQTSESEPEEMRRDSPQPVLGELPFVHSQQLSAPSTPKASFLCRSILLDPQADEQDSRLWAGALDSPLPPPQLNSTALPSSLTCMSVPPSPPGQALPATPEAPVAAVVRTAPHLDPAAAQAALLGYGPLQEQLRQMAELLIAASGNMAPRPAVVEYQHAVAATTPVKQRSVSVCTSPMQCMERSMNTSVQPVVEVLVSDASTTTDSLLWSLSTLSSGGLEALPRAELEQRLTSYVIMSEALLQQLASARAQAPNSGPPPSDMRNQLIQTDHTELSQMETYKDLYVIALDKIKSLQQDLQDLQNLRHNMQAMLSNMAAVKTDAEDTLASMKEIGDLVTADQKDMSRQVSQMRSLYGKCRETLRKMQQKTRDCLQQRDDMRQNMEEALQDKQAAFSVVEQLRAHCASQLAELEESVGSHQQLLEALRRSCPLQASFNNAYVETLSEAKELLKVKLEDHASLQEELGRARSLLQRTRPVLQQLHQRASAAQEQSERDRAEREQALEDRAQIQQELEQEQASLQDAEQQIVDLNTQLTILNAEMGVLRQQIAEVEEERDQLQRRSTELSATVTSTLASYAFLEQALGSETKKMQQSNHEAQEAREIASGLEQALEASQRQVLELTEALAQRDGLVSELCAQAESHTTQLRRLHKLEAELSSSKEMNEFLQMENELTREQMSESEGMLRTHLQGLRERNLECEDLKLALSQLRQERDALQEELSSSTTRAQAMLLEQGEQLTQATNHVTMLQHQVLCFNSTLELALSATASEPSMEDEAPEQPASFVDSIMKAMTHEEDKEQDQTNKTSEDTEVEDGHADGLSSTHSAFSRVPATTPRKHQDQESSVVQAVTKLSEMFTKLTTTLQQFQQHQDTEQEQLHRAKEELQEELHEEAHRHQQEEQELREQLQRLQAQLEKDATALQQKAQDEKTLNKLCGEMDKNLEQAQKHRAENIELRREGAELRRALQQSQVEAHVLKEELNRAIGQSASSTKAMDERIRLLKEVEKLKQSLAEVEESRSKLMERAKRHQTVHMMNQNKLERELHLLDDMIETVRKTLSSVPHVVKSSAELQKLLEFLG</sequence>
<dbReference type="InterPro" id="IPR028728">
    <property type="entry name" value="Astrin"/>
</dbReference>
<feature type="compositionally biased region" description="Polar residues" evidence="2">
    <location>
        <begin position="1017"/>
        <end position="1026"/>
    </location>
</feature>
<gene>
    <name evidence="3" type="ORF">AALO_G00008440</name>
</gene>
<reference evidence="3 4" key="1">
    <citation type="submission" date="2020-10" db="EMBL/GenBank/DDBJ databases">
        <title>Chromosome-scale genome assembly of the Allis shad, Alosa alosa.</title>
        <authorList>
            <person name="Margot Z."/>
            <person name="Christophe K."/>
            <person name="Cabau C."/>
            <person name="Louis A."/>
            <person name="Berthelot C."/>
            <person name="Parey E."/>
            <person name="Roest Crollius H."/>
            <person name="Montfort J."/>
            <person name="Robinson-Rechavi M."/>
            <person name="Bucao C."/>
            <person name="Bouchez O."/>
            <person name="Gislard M."/>
            <person name="Lluch J."/>
            <person name="Milhes M."/>
            <person name="Lampietro C."/>
            <person name="Lopez Roques C."/>
            <person name="Donnadieu C."/>
            <person name="Braasch I."/>
            <person name="Desvignes T."/>
            <person name="Postlethwait J."/>
            <person name="Bobe J."/>
            <person name="Guiguen Y."/>
        </authorList>
    </citation>
    <scope>NUCLEOTIDE SEQUENCE [LARGE SCALE GENOMIC DNA]</scope>
    <source>
        <strain evidence="3">M-15738</strain>
        <tissue evidence="3">Blood</tissue>
    </source>
</reference>
<dbReference type="GO" id="GO:0051988">
    <property type="term" value="P:regulation of attachment of spindle microtubules to kinetochore"/>
    <property type="evidence" value="ECO:0007669"/>
    <property type="project" value="InterPro"/>
</dbReference>
<feature type="coiled-coil region" evidence="1">
    <location>
        <begin position="821"/>
        <end position="858"/>
    </location>
</feature>
<proteinExistence type="predicted"/>
<dbReference type="Proteomes" id="UP000823561">
    <property type="component" value="Chromosome 1"/>
</dbReference>
<accession>A0AAV6HEV0</accession>
<evidence type="ECO:0000313" key="4">
    <source>
        <dbReference type="Proteomes" id="UP000823561"/>
    </source>
</evidence>
<feature type="region of interest" description="Disordered" evidence="2">
    <location>
        <begin position="103"/>
        <end position="125"/>
    </location>
</feature>
<dbReference type="PANTHER" id="PTHR15347:SF1">
    <property type="entry name" value="SPERM-ASSOCIATED ANTIGEN 5"/>
    <property type="match status" value="1"/>
</dbReference>
<comment type="caution">
    <text evidence="3">The sequence shown here is derived from an EMBL/GenBank/DDBJ whole genome shotgun (WGS) entry which is preliminary data.</text>
</comment>
<evidence type="ECO:0000313" key="3">
    <source>
        <dbReference type="EMBL" id="KAG5285874.1"/>
    </source>
</evidence>
<evidence type="ECO:0000256" key="1">
    <source>
        <dbReference type="SAM" id="Coils"/>
    </source>
</evidence>
<dbReference type="GO" id="GO:0051301">
    <property type="term" value="P:cell division"/>
    <property type="evidence" value="ECO:0007669"/>
    <property type="project" value="InterPro"/>
</dbReference>
<dbReference type="PANTHER" id="PTHR15347">
    <property type="entry name" value="SPERM-ASSOCIATED ANTIGEN 5"/>
    <property type="match status" value="1"/>
</dbReference>